<organism evidence="1">
    <name type="scientific">Mesocestoides corti</name>
    <name type="common">Flatworm</name>
    <dbReference type="NCBI Taxonomy" id="53468"/>
    <lineage>
        <taxon>Eukaryota</taxon>
        <taxon>Metazoa</taxon>
        <taxon>Spiralia</taxon>
        <taxon>Lophotrochozoa</taxon>
        <taxon>Platyhelminthes</taxon>
        <taxon>Cestoda</taxon>
        <taxon>Eucestoda</taxon>
        <taxon>Cyclophyllidea</taxon>
        <taxon>Mesocestoididae</taxon>
        <taxon>Mesocestoides</taxon>
    </lineage>
</organism>
<accession>A0A5K3FGD7</accession>
<name>A0A5K3FGD7_MESCO</name>
<evidence type="ECO:0000313" key="1">
    <source>
        <dbReference type="WBParaSite" id="MCU_007646-RA"/>
    </source>
</evidence>
<protein>
    <submittedName>
        <fullName evidence="1">GST N-terminal domain-containing protein</fullName>
    </submittedName>
</protein>
<dbReference type="AlphaFoldDB" id="A0A5K3FGD7"/>
<reference evidence="1" key="1">
    <citation type="submission" date="2019-11" db="UniProtKB">
        <authorList>
            <consortium name="WormBaseParasite"/>
        </authorList>
    </citation>
    <scope>IDENTIFICATION</scope>
</reference>
<sequence>MTGVPSTILEAKGKSFSTLLLIKHLQFSKFAPTSFEINDDCTQWVDHMEVMRVL</sequence>
<proteinExistence type="predicted"/>
<dbReference type="WBParaSite" id="MCU_007646-RA">
    <property type="protein sequence ID" value="MCU_007646-RA"/>
    <property type="gene ID" value="MCU_007646"/>
</dbReference>